<reference evidence="5" key="1">
    <citation type="journal article" date="2010" name="Genome Res.">
        <title>Population genomic sequencing of Coccidioides fungi reveals recent hybridization and transposon control.</title>
        <authorList>
            <person name="Neafsey D.E."/>
            <person name="Barker B.M."/>
            <person name="Sharpton T.J."/>
            <person name="Stajich J.E."/>
            <person name="Park D.J."/>
            <person name="Whiston E."/>
            <person name="Hung C.-Y."/>
            <person name="McMahan C."/>
            <person name="White J."/>
            <person name="Sykes S."/>
            <person name="Heiman D."/>
            <person name="Young S."/>
            <person name="Zeng Q."/>
            <person name="Abouelleil A."/>
            <person name="Aftuck L."/>
            <person name="Bessette D."/>
            <person name="Brown A."/>
            <person name="FitzGerald M."/>
            <person name="Lui A."/>
            <person name="Macdonald J.P."/>
            <person name="Priest M."/>
            <person name="Orbach M.J."/>
            <person name="Galgiani J.N."/>
            <person name="Kirkland T.N."/>
            <person name="Cole G.T."/>
            <person name="Birren B.W."/>
            <person name="Henn M.R."/>
            <person name="Taylor J.W."/>
            <person name="Rounsley S.D."/>
        </authorList>
    </citation>
    <scope>NUCLEOTIDE SEQUENCE [LARGE SCALE GENOMIC DNA]</scope>
    <source>
        <strain evidence="5">RMSCC 3703</strain>
    </source>
</reference>
<evidence type="ECO:0000313" key="5">
    <source>
        <dbReference type="Proteomes" id="UP000054559"/>
    </source>
</evidence>
<name>A0A0J8R1G9_COCIT</name>
<evidence type="ECO:0000259" key="3">
    <source>
        <dbReference type="Pfam" id="PF10342"/>
    </source>
</evidence>
<dbReference type="AlphaFoldDB" id="A0A0J8R1G9"/>
<dbReference type="PANTHER" id="PTHR40633">
    <property type="entry name" value="MATRIX PROTEIN, PUTATIVE (AFU_ORTHOLOGUE AFUA_8G05410)-RELATED"/>
    <property type="match status" value="1"/>
</dbReference>
<sequence length="248" mass="25987">MTVSCCDKRGKALVGAVSELSRDITPPSPDFTIKFTAIVLSALVAVASAIRQPDYSQPPKGNAISKPSLDEQVVAGEEYTITWDADSPGPISIQLLRGPSENVKPIAVITASTENTGSFKWTPSITLENDVTHYGLLIVDQSTGQYQWSTQFGIKNDQHEQPAPSVTRTLIEPPPVVTLTTTICDETTAPYPTGTAPGTVSSPAPTAPTSYRATPTPSPSSPPFEGAAGRNAFSFGGAILAVAAVLAF</sequence>
<dbReference type="OrthoDB" id="4094614at2759"/>
<accession>A0A0J8R1G9</accession>
<dbReference type="InterPro" id="IPR018466">
    <property type="entry name" value="Kre9/Knh1-like_N"/>
</dbReference>
<dbReference type="EMBL" id="DS268156">
    <property type="protein sequence ID" value="KMU77518.1"/>
    <property type="molecule type" value="Genomic_DNA"/>
</dbReference>
<dbReference type="Pfam" id="PF10342">
    <property type="entry name" value="Kre9_KNH"/>
    <property type="match status" value="1"/>
</dbReference>
<feature type="domain" description="Yeast cell wall synthesis Kre9/Knh1-like N-terminal" evidence="3">
    <location>
        <begin position="66"/>
        <end position="154"/>
    </location>
</feature>
<organism evidence="4 5">
    <name type="scientific">Coccidioides immitis RMSCC 3703</name>
    <dbReference type="NCBI Taxonomy" id="454286"/>
    <lineage>
        <taxon>Eukaryota</taxon>
        <taxon>Fungi</taxon>
        <taxon>Dikarya</taxon>
        <taxon>Ascomycota</taxon>
        <taxon>Pezizomycotina</taxon>
        <taxon>Eurotiomycetes</taxon>
        <taxon>Eurotiomycetidae</taxon>
        <taxon>Onygenales</taxon>
        <taxon>Onygenaceae</taxon>
        <taxon>Coccidioides</taxon>
    </lineage>
</organism>
<keyword evidence="1" id="KW-0732">Signal</keyword>
<dbReference type="Proteomes" id="UP000054559">
    <property type="component" value="Unassembled WGS sequence"/>
</dbReference>
<gene>
    <name evidence="4" type="ORF">CISG_06520</name>
</gene>
<dbReference type="PANTHER" id="PTHR40633:SF1">
    <property type="entry name" value="GPI ANCHORED SERINE-THREONINE RICH PROTEIN (AFU_ORTHOLOGUE AFUA_1G03630)"/>
    <property type="match status" value="1"/>
</dbReference>
<proteinExistence type="predicted"/>
<dbReference type="STRING" id="454286.A0A0J8R1G9"/>
<evidence type="ECO:0000313" key="4">
    <source>
        <dbReference type="EMBL" id="KMU77518.1"/>
    </source>
</evidence>
<evidence type="ECO:0000256" key="2">
    <source>
        <dbReference type="SAM" id="MobiDB-lite"/>
    </source>
</evidence>
<dbReference type="InterPro" id="IPR052982">
    <property type="entry name" value="SRP1/TIP1-like"/>
</dbReference>
<protein>
    <submittedName>
        <fullName evidence="4">GPI anchored serine-threonine rich protein</fullName>
    </submittedName>
</protein>
<evidence type="ECO:0000256" key="1">
    <source>
        <dbReference type="ARBA" id="ARBA00022729"/>
    </source>
</evidence>
<feature type="compositionally biased region" description="Low complexity" evidence="2">
    <location>
        <begin position="187"/>
        <end position="215"/>
    </location>
</feature>
<feature type="region of interest" description="Disordered" evidence="2">
    <location>
        <begin position="187"/>
        <end position="225"/>
    </location>
</feature>